<dbReference type="AlphaFoldDB" id="A0A2S6CRF0"/>
<reference evidence="1 2" key="1">
    <citation type="submission" date="2018-02" db="EMBL/GenBank/DDBJ databases">
        <title>Discovery of a pederin family compound in a non-symbiotic bloom-forming cyanobacterium.</title>
        <authorList>
            <person name="Kust A."/>
            <person name="Mares J."/>
            <person name="Jokela J."/>
            <person name="Urajova P."/>
            <person name="Hajek J."/>
            <person name="Saurav K."/>
            <person name="Voracova K."/>
            <person name="Fewer D.P."/>
            <person name="Haapaniemi E."/>
            <person name="Permi P."/>
            <person name="Rehakova K."/>
            <person name="Sivonen K."/>
            <person name="Hrouzek P."/>
        </authorList>
    </citation>
    <scope>NUCLEOTIDE SEQUENCE [LARGE SCALE GENOMIC DNA]</scope>
    <source>
        <strain evidence="1 2">CHARLIE-1</strain>
    </source>
</reference>
<dbReference type="Proteomes" id="UP000239589">
    <property type="component" value="Unassembled WGS sequence"/>
</dbReference>
<comment type="caution">
    <text evidence="1">The sequence shown here is derived from an EMBL/GenBank/DDBJ whole genome shotgun (WGS) entry which is preliminary data.</text>
</comment>
<dbReference type="OrthoDB" id="9923897at2"/>
<name>A0A2S6CRF0_9CYAN</name>
<keyword evidence="2" id="KW-1185">Reference proteome</keyword>
<sequence length="82" mass="9374">MPIPIKNEINIVFSTLPDLITAWNTAMQKAFAEEQEGQKVEVLEAILNSLPDMQEKFDSEIDKLSKKIKKEIAKEKKKRSSV</sequence>
<evidence type="ECO:0000313" key="1">
    <source>
        <dbReference type="EMBL" id="PPJ62355.1"/>
    </source>
</evidence>
<evidence type="ECO:0000313" key="2">
    <source>
        <dbReference type="Proteomes" id="UP000239589"/>
    </source>
</evidence>
<dbReference type="EMBL" id="PGEM01000126">
    <property type="protein sequence ID" value="PPJ62355.1"/>
    <property type="molecule type" value="Genomic_DNA"/>
</dbReference>
<dbReference type="RefSeq" id="WP_104388784.1">
    <property type="nucleotide sequence ID" value="NZ_PGEM01000126.1"/>
</dbReference>
<gene>
    <name evidence="1" type="ORF">CUN59_16060</name>
</gene>
<accession>A0A2S6CRF0</accession>
<organism evidence="1 2">
    <name type="scientific">Cuspidothrix issatschenkoi CHARLIE-1</name>
    <dbReference type="NCBI Taxonomy" id="2052836"/>
    <lineage>
        <taxon>Bacteria</taxon>
        <taxon>Bacillati</taxon>
        <taxon>Cyanobacteriota</taxon>
        <taxon>Cyanophyceae</taxon>
        <taxon>Nostocales</taxon>
        <taxon>Aphanizomenonaceae</taxon>
        <taxon>Cuspidothrix</taxon>
    </lineage>
</organism>
<protein>
    <submittedName>
        <fullName evidence="1">Uncharacterized protein</fullName>
    </submittedName>
</protein>
<proteinExistence type="predicted"/>